<dbReference type="PROSITE" id="PS00861">
    <property type="entry name" value="GALANIN"/>
    <property type="match status" value="1"/>
</dbReference>
<keyword evidence="9" id="KW-0812">Transmembrane</keyword>
<dbReference type="GO" id="GO:0007218">
    <property type="term" value="P:neuropeptide signaling pathway"/>
    <property type="evidence" value="ECO:0007669"/>
    <property type="project" value="UniProtKB-KW"/>
</dbReference>
<gene>
    <name evidence="11" type="ORF">NDU88_009965</name>
</gene>
<evidence type="ECO:0000256" key="6">
    <source>
        <dbReference type="ARBA" id="ARBA00022702"/>
    </source>
</evidence>
<sequence length="193" mass="21751">MSQRLTAQDEREAVRGSRIFASKIRGPLPEPDFKISLFPSIFSIQSKITFYELYSLTFISICCLHRRLEIRATMKNTTALLCVSLVFCGFVTECFGFTLMPKDKRGWTLNSAGYLLGPHAHRTLTDKGGPSGKREALDDLHKPGFDIYSPQLHSMDEDSLQMILEFLSFLRLKELGALDHLSLPVSSEESSQT</sequence>
<keyword evidence="5" id="KW-0165">Cleavage on pair of basic residues</keyword>
<feature type="domain" description="Galanin" evidence="10">
    <location>
        <begin position="106"/>
        <end position="118"/>
    </location>
</feature>
<evidence type="ECO:0000313" key="11">
    <source>
        <dbReference type="EMBL" id="KAJ1131630.1"/>
    </source>
</evidence>
<reference evidence="11" key="1">
    <citation type="journal article" date="2022" name="bioRxiv">
        <title>Sequencing and chromosome-scale assembly of the giantPleurodeles waltlgenome.</title>
        <authorList>
            <person name="Brown T."/>
            <person name="Elewa A."/>
            <person name="Iarovenko S."/>
            <person name="Subramanian E."/>
            <person name="Araus A.J."/>
            <person name="Petzold A."/>
            <person name="Susuki M."/>
            <person name="Suzuki K.-i.T."/>
            <person name="Hayashi T."/>
            <person name="Toyoda A."/>
            <person name="Oliveira C."/>
            <person name="Osipova E."/>
            <person name="Leigh N.D."/>
            <person name="Simon A."/>
            <person name="Yun M.H."/>
        </authorList>
    </citation>
    <scope>NUCLEOTIDE SEQUENCE</scope>
    <source>
        <strain evidence="11">20211129_DDA</strain>
        <tissue evidence="11">Liver</tissue>
    </source>
</reference>
<evidence type="ECO:0000256" key="1">
    <source>
        <dbReference type="ARBA" id="ARBA00004613"/>
    </source>
</evidence>
<dbReference type="Proteomes" id="UP001066276">
    <property type="component" value="Chromosome 7"/>
</dbReference>
<dbReference type="InterPro" id="IPR008175">
    <property type="entry name" value="Galanin_pre"/>
</dbReference>
<comment type="caution">
    <text evidence="11">The sequence shown here is derived from an EMBL/GenBank/DDBJ whole genome shotgun (WGS) entry which is preliminary data.</text>
</comment>
<dbReference type="GO" id="GO:0031763">
    <property type="term" value="F:galanin receptor binding"/>
    <property type="evidence" value="ECO:0007669"/>
    <property type="project" value="TreeGrafter"/>
</dbReference>
<keyword evidence="9" id="KW-1133">Transmembrane helix</keyword>
<feature type="transmembrane region" description="Helical" evidence="9">
    <location>
        <begin position="78"/>
        <end position="100"/>
    </location>
</feature>
<dbReference type="InterPro" id="IPR013068">
    <property type="entry name" value="GMAP"/>
</dbReference>
<keyword evidence="4" id="KW-0964">Secreted</keyword>
<keyword evidence="7" id="KW-0732">Signal</keyword>
<dbReference type="PANTHER" id="PTHR16839:SF1">
    <property type="entry name" value="GALANIN PEPTIDES"/>
    <property type="match status" value="1"/>
</dbReference>
<dbReference type="Pfam" id="PF01296">
    <property type="entry name" value="Galanin"/>
    <property type="match status" value="1"/>
</dbReference>
<comment type="similarity">
    <text evidence="2">Belongs to the galanin family.</text>
</comment>
<evidence type="ECO:0000256" key="2">
    <source>
        <dbReference type="ARBA" id="ARBA00006871"/>
    </source>
</evidence>
<dbReference type="GO" id="GO:0005184">
    <property type="term" value="F:neuropeptide hormone activity"/>
    <property type="evidence" value="ECO:0007669"/>
    <property type="project" value="TreeGrafter"/>
</dbReference>
<dbReference type="AlphaFoldDB" id="A0AAV7Q0V0"/>
<evidence type="ECO:0000259" key="10">
    <source>
        <dbReference type="PROSITE" id="PS00861"/>
    </source>
</evidence>
<dbReference type="GO" id="GO:0030141">
    <property type="term" value="C:secretory granule"/>
    <property type="evidence" value="ECO:0007669"/>
    <property type="project" value="TreeGrafter"/>
</dbReference>
<dbReference type="InterPro" id="IPR008174">
    <property type="entry name" value="Galanin"/>
</dbReference>
<evidence type="ECO:0000313" key="12">
    <source>
        <dbReference type="Proteomes" id="UP001066276"/>
    </source>
</evidence>
<dbReference type="EMBL" id="JANPWB010000011">
    <property type="protein sequence ID" value="KAJ1131630.1"/>
    <property type="molecule type" value="Genomic_DNA"/>
</dbReference>
<keyword evidence="12" id="KW-1185">Reference proteome</keyword>
<evidence type="ECO:0000256" key="7">
    <source>
        <dbReference type="ARBA" id="ARBA00022729"/>
    </source>
</evidence>
<dbReference type="GO" id="GO:0005615">
    <property type="term" value="C:extracellular space"/>
    <property type="evidence" value="ECO:0007669"/>
    <property type="project" value="TreeGrafter"/>
</dbReference>
<organism evidence="11 12">
    <name type="scientific">Pleurodeles waltl</name>
    <name type="common">Iberian ribbed newt</name>
    <dbReference type="NCBI Taxonomy" id="8319"/>
    <lineage>
        <taxon>Eukaryota</taxon>
        <taxon>Metazoa</taxon>
        <taxon>Chordata</taxon>
        <taxon>Craniata</taxon>
        <taxon>Vertebrata</taxon>
        <taxon>Euteleostomi</taxon>
        <taxon>Amphibia</taxon>
        <taxon>Batrachia</taxon>
        <taxon>Caudata</taxon>
        <taxon>Salamandroidea</taxon>
        <taxon>Salamandridae</taxon>
        <taxon>Pleurodelinae</taxon>
        <taxon>Pleurodeles</taxon>
    </lineage>
</organism>
<evidence type="ECO:0000256" key="8">
    <source>
        <dbReference type="ARBA" id="ARBA00023320"/>
    </source>
</evidence>
<dbReference type="Pfam" id="PF06540">
    <property type="entry name" value="GMAP"/>
    <property type="match status" value="1"/>
</dbReference>
<keyword evidence="6" id="KW-0372">Hormone</keyword>
<evidence type="ECO:0000256" key="5">
    <source>
        <dbReference type="ARBA" id="ARBA00022685"/>
    </source>
</evidence>
<evidence type="ECO:0000256" key="3">
    <source>
        <dbReference type="ARBA" id="ARBA00019079"/>
    </source>
</evidence>
<dbReference type="SMART" id="SM00071">
    <property type="entry name" value="Galanin"/>
    <property type="match status" value="1"/>
</dbReference>
<comment type="subcellular location">
    <subcellularLocation>
        <location evidence="1">Secreted</location>
    </subcellularLocation>
</comment>
<proteinExistence type="inferred from homology"/>
<keyword evidence="9" id="KW-0472">Membrane</keyword>
<dbReference type="PANTHER" id="PTHR16839">
    <property type="entry name" value="GALANIN"/>
    <property type="match status" value="1"/>
</dbReference>
<accession>A0AAV7Q0V0</accession>
<protein>
    <recommendedName>
        <fullName evidence="3">Galanin peptides</fullName>
    </recommendedName>
</protein>
<keyword evidence="8" id="KW-0527">Neuropeptide</keyword>
<name>A0AAV7Q0V0_PLEWA</name>
<evidence type="ECO:0000256" key="4">
    <source>
        <dbReference type="ARBA" id="ARBA00022525"/>
    </source>
</evidence>
<evidence type="ECO:0000256" key="9">
    <source>
        <dbReference type="SAM" id="Phobius"/>
    </source>
</evidence>